<gene>
    <name evidence="2" type="ORF">GCM10010969_18550</name>
</gene>
<keyword evidence="1" id="KW-0472">Membrane</keyword>
<dbReference type="PANTHER" id="PTHR35531">
    <property type="entry name" value="INNER MEMBRANE PROTEIN YBCI-RELATED"/>
    <property type="match status" value="1"/>
</dbReference>
<dbReference type="PANTHER" id="PTHR35531:SF1">
    <property type="entry name" value="INNER MEMBRANE PROTEIN YBCI-RELATED"/>
    <property type="match status" value="1"/>
</dbReference>
<evidence type="ECO:0000256" key="1">
    <source>
        <dbReference type="SAM" id="Phobius"/>
    </source>
</evidence>
<evidence type="ECO:0008006" key="4">
    <source>
        <dbReference type="Google" id="ProtNLM"/>
    </source>
</evidence>
<evidence type="ECO:0000313" key="3">
    <source>
        <dbReference type="Proteomes" id="UP000606653"/>
    </source>
</evidence>
<feature type="transmembrane region" description="Helical" evidence="1">
    <location>
        <begin position="157"/>
        <end position="175"/>
    </location>
</feature>
<evidence type="ECO:0000313" key="2">
    <source>
        <dbReference type="EMBL" id="GGN98912.1"/>
    </source>
</evidence>
<keyword evidence="1" id="KW-1133">Transmembrane helix</keyword>
<protein>
    <recommendedName>
        <fullName evidence="4">Metal-dependent hydrolase</fullName>
    </recommendedName>
</protein>
<accession>A0ABQ2L2J7</accession>
<proteinExistence type="predicted"/>
<name>A0ABQ2L2J7_9BACL</name>
<organism evidence="2 3">
    <name type="scientific">Saccharibacillus kuerlensis</name>
    <dbReference type="NCBI Taxonomy" id="459527"/>
    <lineage>
        <taxon>Bacteria</taxon>
        <taxon>Bacillati</taxon>
        <taxon>Bacillota</taxon>
        <taxon>Bacilli</taxon>
        <taxon>Bacillales</taxon>
        <taxon>Paenibacillaceae</taxon>
        <taxon>Saccharibacillus</taxon>
    </lineage>
</organism>
<keyword evidence="3" id="KW-1185">Reference proteome</keyword>
<reference evidence="3" key="1">
    <citation type="journal article" date="2019" name="Int. J. Syst. Evol. Microbiol.">
        <title>The Global Catalogue of Microorganisms (GCM) 10K type strain sequencing project: providing services to taxonomists for standard genome sequencing and annotation.</title>
        <authorList>
            <consortium name="The Broad Institute Genomics Platform"/>
            <consortium name="The Broad Institute Genome Sequencing Center for Infectious Disease"/>
            <person name="Wu L."/>
            <person name="Ma J."/>
        </authorList>
    </citation>
    <scope>NUCLEOTIDE SEQUENCE [LARGE SCALE GENOMIC DNA]</scope>
    <source>
        <strain evidence="3">CGMCC 1.6964</strain>
    </source>
</reference>
<comment type="caution">
    <text evidence="2">The sequence shown here is derived from an EMBL/GenBank/DDBJ whole genome shotgun (WGS) entry which is preliminary data.</text>
</comment>
<keyword evidence="1" id="KW-0812">Transmembrane</keyword>
<dbReference type="Proteomes" id="UP000606653">
    <property type="component" value="Unassembled WGS sequence"/>
</dbReference>
<dbReference type="InterPro" id="IPR007404">
    <property type="entry name" value="YdjM-like"/>
</dbReference>
<sequence length="262" mass="28179">MKRSGDKTKGKLNIMMGKAHFIIGTGVSLSLLALTGAPVTPGAVAIAGISSLLPDIDHPNSMLVTRALPDRLLRILQSAMLLIAAALLFYAPIEQPWNSVLAAVAVVAMFLPEQALRKGAFVLIGLAVIVLGESYAPWNRMGGILLIVFSLAPHRGITHTFYAAGAWTLLLYGLASSHGPSIWMAGGLGYLLHLACDSVTKNGIRPLPPLKWKIRFALMTTGKKSGKRVERIGIWITIILCAGVFGIRLIEYGARLYVQWTS</sequence>
<dbReference type="EMBL" id="BMLN01000004">
    <property type="protein sequence ID" value="GGN98912.1"/>
    <property type="molecule type" value="Genomic_DNA"/>
</dbReference>
<feature type="transmembrane region" description="Helical" evidence="1">
    <location>
        <begin position="232"/>
        <end position="250"/>
    </location>
</feature>
<feature type="transmembrane region" description="Helical" evidence="1">
    <location>
        <begin position="119"/>
        <end position="136"/>
    </location>
</feature>
<feature type="transmembrane region" description="Helical" evidence="1">
    <location>
        <begin position="21"/>
        <end position="52"/>
    </location>
</feature>
<dbReference type="Pfam" id="PF04307">
    <property type="entry name" value="YdjM"/>
    <property type="match status" value="1"/>
</dbReference>
<feature type="transmembrane region" description="Helical" evidence="1">
    <location>
        <begin position="72"/>
        <end position="90"/>
    </location>
</feature>